<sequence length="184" mass="19343">MEHRLTTPCTREALAALRAGDTVLLSGVVYTARDAAHKRMMECLDKGEALPFPLEGSAVYYVGPTPEQPGRVIGAAGPTTSGRMDPYSPRLIALGQRVMIGKGARDKAVKEALKKEGAVYLAALGGAGALMAACVKELEVIAWEDLGCEAVRRLVVEDMPLTVVLDPVGGDLYESGPAAYLAGC</sequence>
<evidence type="ECO:0000259" key="3">
    <source>
        <dbReference type="Pfam" id="PF05683"/>
    </source>
</evidence>
<reference evidence="4" key="2">
    <citation type="submission" date="2021-04" db="EMBL/GenBank/DDBJ databases">
        <authorList>
            <person name="Gilroy R."/>
        </authorList>
    </citation>
    <scope>NUCLEOTIDE SEQUENCE</scope>
    <source>
        <strain evidence="4">2239</strain>
    </source>
</reference>
<accession>A0A9D1V553</accession>
<comment type="caution">
    <text evidence="4">The sequence shown here is derived from an EMBL/GenBank/DDBJ whole genome shotgun (WGS) entry which is preliminary data.</text>
</comment>
<feature type="domain" description="Fe-S hydro-lyase tartrate dehydratase beta-type catalytic" evidence="3">
    <location>
        <begin position="5"/>
        <end position="175"/>
    </location>
</feature>
<evidence type="ECO:0000313" key="5">
    <source>
        <dbReference type="Proteomes" id="UP000824193"/>
    </source>
</evidence>
<dbReference type="NCBIfam" id="NF005310">
    <property type="entry name" value="PRK06842.1"/>
    <property type="match status" value="1"/>
</dbReference>
<dbReference type="PANTHER" id="PTHR43351:SF2">
    <property type="entry name" value="L(+)-TARTRATE DEHYDRATASE SUBUNIT BETA-RELATED"/>
    <property type="match status" value="1"/>
</dbReference>
<protein>
    <submittedName>
        <fullName evidence="4">Fe-S-containing hydro-lyase</fullName>
    </submittedName>
</protein>
<keyword evidence="2" id="KW-0456">Lyase</keyword>
<dbReference type="GO" id="GO:0016836">
    <property type="term" value="F:hydro-lyase activity"/>
    <property type="evidence" value="ECO:0007669"/>
    <property type="project" value="InterPro"/>
</dbReference>
<dbReference type="Pfam" id="PF05683">
    <property type="entry name" value="Fumerase_C"/>
    <property type="match status" value="1"/>
</dbReference>
<dbReference type="SUPFAM" id="SSF117457">
    <property type="entry name" value="FumA C-terminal domain-like"/>
    <property type="match status" value="1"/>
</dbReference>
<evidence type="ECO:0000256" key="2">
    <source>
        <dbReference type="ARBA" id="ARBA00023239"/>
    </source>
</evidence>
<reference evidence="4" key="1">
    <citation type="journal article" date="2021" name="PeerJ">
        <title>Extensive microbial diversity within the chicken gut microbiome revealed by metagenomics and culture.</title>
        <authorList>
            <person name="Gilroy R."/>
            <person name="Ravi A."/>
            <person name="Getino M."/>
            <person name="Pursley I."/>
            <person name="Horton D.L."/>
            <person name="Alikhan N.F."/>
            <person name="Baker D."/>
            <person name="Gharbi K."/>
            <person name="Hall N."/>
            <person name="Watson M."/>
            <person name="Adriaenssens E.M."/>
            <person name="Foster-Nyarko E."/>
            <person name="Jarju S."/>
            <person name="Secka A."/>
            <person name="Antonio M."/>
            <person name="Oren A."/>
            <person name="Chaudhuri R.R."/>
            <person name="La Ragione R."/>
            <person name="Hildebrand F."/>
            <person name="Pallen M.J."/>
        </authorList>
    </citation>
    <scope>NUCLEOTIDE SEQUENCE</scope>
    <source>
        <strain evidence="4">2239</strain>
    </source>
</reference>
<proteinExistence type="inferred from homology"/>
<evidence type="ECO:0000313" key="4">
    <source>
        <dbReference type="EMBL" id="HIX06275.1"/>
    </source>
</evidence>
<evidence type="ECO:0000256" key="1">
    <source>
        <dbReference type="ARBA" id="ARBA00008876"/>
    </source>
</evidence>
<dbReference type="EMBL" id="DXFW01000032">
    <property type="protein sequence ID" value="HIX06275.1"/>
    <property type="molecule type" value="Genomic_DNA"/>
</dbReference>
<organism evidence="4 5">
    <name type="scientific">Candidatus Allofournierella pullicola</name>
    <dbReference type="NCBI Taxonomy" id="2838596"/>
    <lineage>
        <taxon>Bacteria</taxon>
        <taxon>Bacillati</taxon>
        <taxon>Bacillota</taxon>
        <taxon>Clostridia</taxon>
        <taxon>Eubacteriales</taxon>
        <taxon>Oscillospiraceae</taxon>
        <taxon>Allofournierella</taxon>
    </lineage>
</organism>
<dbReference type="AlphaFoldDB" id="A0A9D1V553"/>
<dbReference type="InterPro" id="IPR036660">
    <property type="entry name" value="Fe-S_hydroAse_TtdB_cat_sf"/>
</dbReference>
<dbReference type="Gene3D" id="3.20.130.10">
    <property type="entry name" value="Fe-S hydro-lyase, tartrate dehydratase beta-type, catalytic domain"/>
    <property type="match status" value="1"/>
</dbReference>
<gene>
    <name evidence="4" type="ORF">H9865_09335</name>
</gene>
<comment type="similarity">
    <text evidence="1">Belongs to the class-I fumarase family.</text>
</comment>
<dbReference type="Proteomes" id="UP000824193">
    <property type="component" value="Unassembled WGS sequence"/>
</dbReference>
<dbReference type="NCBIfam" id="TIGR00723">
    <property type="entry name" value="ttdB_fumA_fumB"/>
    <property type="match status" value="1"/>
</dbReference>
<dbReference type="PANTHER" id="PTHR43351">
    <property type="entry name" value="L(+)-TARTRATE DEHYDRATASE SUBUNIT BETA"/>
    <property type="match status" value="1"/>
</dbReference>
<dbReference type="InterPro" id="IPR004647">
    <property type="entry name" value="Fe-S_hydro-lyase_TtdB-typ_cat"/>
</dbReference>
<name>A0A9D1V553_9FIRM</name>